<name>A0A2I7N5G6_9NEIS</name>
<dbReference type="Proteomes" id="UP000236655">
    <property type="component" value="Chromosome"/>
</dbReference>
<feature type="signal peptide" evidence="1">
    <location>
        <begin position="1"/>
        <end position="19"/>
    </location>
</feature>
<evidence type="ECO:0000313" key="2">
    <source>
        <dbReference type="EMBL" id="AUR51698.1"/>
    </source>
</evidence>
<organism evidence="2 3">
    <name type="scientific">Aquella oligotrophica</name>
    <dbReference type="NCBI Taxonomy" id="2067065"/>
    <lineage>
        <taxon>Bacteria</taxon>
        <taxon>Pseudomonadati</taxon>
        <taxon>Pseudomonadota</taxon>
        <taxon>Betaproteobacteria</taxon>
        <taxon>Neisseriales</taxon>
        <taxon>Neisseriaceae</taxon>
        <taxon>Aquella</taxon>
    </lineage>
</organism>
<gene>
    <name evidence="2" type="ORF">CUN60_05115</name>
</gene>
<dbReference type="RefSeq" id="WP_102950997.1">
    <property type="nucleotide sequence ID" value="NZ_CP024847.1"/>
</dbReference>
<protein>
    <submittedName>
        <fullName evidence="2">Uncharacterized protein</fullName>
    </submittedName>
</protein>
<accession>A0A2I7N5G6</accession>
<dbReference type="KEGG" id="nba:CUN60_05115"/>
<keyword evidence="1" id="KW-0732">Signal</keyword>
<evidence type="ECO:0000313" key="3">
    <source>
        <dbReference type="Proteomes" id="UP000236655"/>
    </source>
</evidence>
<evidence type="ECO:0000256" key="1">
    <source>
        <dbReference type="SAM" id="SignalP"/>
    </source>
</evidence>
<dbReference type="AlphaFoldDB" id="A0A2I7N5G6"/>
<keyword evidence="3" id="KW-1185">Reference proteome</keyword>
<dbReference type="EMBL" id="CP024847">
    <property type="protein sequence ID" value="AUR51698.1"/>
    <property type="molecule type" value="Genomic_DNA"/>
</dbReference>
<reference evidence="3" key="1">
    <citation type="submission" date="2017-11" db="EMBL/GenBank/DDBJ databases">
        <authorList>
            <person name="Chan K.G."/>
            <person name="Lee L.S."/>
        </authorList>
    </citation>
    <scope>NUCLEOTIDE SEQUENCE [LARGE SCALE GENOMIC DNA]</scope>
    <source>
        <strain evidence="3">DSM 100970</strain>
    </source>
</reference>
<feature type="chain" id="PRO_5014432710" evidence="1">
    <location>
        <begin position="20"/>
        <end position="110"/>
    </location>
</feature>
<proteinExistence type="predicted"/>
<sequence>MKKLLIGSFLLILHSFVFAQDNNEIICGKATINIANPNQISMLCKNVTVHYSKQVQSGDPWAVRGFNSNRLMHPAPDVALIERVDFTADKGLNEECVYKNNKLENCTSET</sequence>